<dbReference type="InterPro" id="IPR029058">
    <property type="entry name" value="AB_hydrolase_fold"/>
</dbReference>
<evidence type="ECO:0000256" key="1">
    <source>
        <dbReference type="ARBA" id="ARBA00022729"/>
    </source>
</evidence>
<protein>
    <submittedName>
        <fullName evidence="3">PHB depolymerase family esterase</fullName>
    </submittedName>
</protein>
<dbReference type="PANTHER" id="PTHR43037:SF1">
    <property type="entry name" value="BLL1128 PROTEIN"/>
    <property type="match status" value="1"/>
</dbReference>
<dbReference type="InterPro" id="IPR050955">
    <property type="entry name" value="Plant_Biomass_Hydrol_Est"/>
</dbReference>
<evidence type="ECO:0000313" key="3">
    <source>
        <dbReference type="EMBL" id="MDY0747554.1"/>
    </source>
</evidence>
<gene>
    <name evidence="3" type="ORF">SNE35_23830</name>
</gene>
<dbReference type="InterPro" id="IPR010126">
    <property type="entry name" value="Esterase_phb"/>
</dbReference>
<reference evidence="3 4" key="1">
    <citation type="submission" date="2023-11" db="EMBL/GenBank/DDBJ databases">
        <title>Paucibacter sp. nov., isolated from fresh soil in Korea.</title>
        <authorList>
            <person name="Le N.T.T."/>
        </authorList>
    </citation>
    <scope>NUCLEOTIDE SEQUENCE [LARGE SCALE GENOMIC DNA]</scope>
    <source>
        <strain evidence="3 4">R3-3</strain>
    </source>
</reference>
<dbReference type="PANTHER" id="PTHR43037">
    <property type="entry name" value="UNNAMED PRODUCT-RELATED"/>
    <property type="match status" value="1"/>
</dbReference>
<proteinExistence type="predicted"/>
<dbReference type="SUPFAM" id="SSF53474">
    <property type="entry name" value="alpha/beta-Hydrolases"/>
    <property type="match status" value="1"/>
</dbReference>
<comment type="caution">
    <text evidence="3">The sequence shown here is derived from an EMBL/GenBank/DDBJ whole genome shotgun (WGS) entry which is preliminary data.</text>
</comment>
<dbReference type="Proteomes" id="UP001285263">
    <property type="component" value="Unassembled WGS sequence"/>
</dbReference>
<name>A0ABU5DQK5_9BURK</name>
<keyword evidence="1" id="KW-0732">Signal</keyword>
<dbReference type="NCBIfam" id="TIGR01840">
    <property type="entry name" value="esterase_phb"/>
    <property type="match status" value="1"/>
</dbReference>
<organism evidence="3 4">
    <name type="scientific">Roseateles agri</name>
    <dbReference type="NCBI Taxonomy" id="3098619"/>
    <lineage>
        <taxon>Bacteria</taxon>
        <taxon>Pseudomonadati</taxon>
        <taxon>Pseudomonadota</taxon>
        <taxon>Betaproteobacteria</taxon>
        <taxon>Burkholderiales</taxon>
        <taxon>Sphaerotilaceae</taxon>
        <taxon>Roseateles</taxon>
    </lineage>
</organism>
<keyword evidence="4" id="KW-1185">Reference proteome</keyword>
<keyword evidence="2" id="KW-0378">Hydrolase</keyword>
<dbReference type="Gene3D" id="3.40.50.1820">
    <property type="entry name" value="alpha/beta hydrolase"/>
    <property type="match status" value="1"/>
</dbReference>
<dbReference type="RefSeq" id="WP_320425517.1">
    <property type="nucleotide sequence ID" value="NZ_JAXCLA010000008.1"/>
</dbReference>
<dbReference type="EMBL" id="JAXCLA010000008">
    <property type="protein sequence ID" value="MDY0747554.1"/>
    <property type="molecule type" value="Genomic_DNA"/>
</dbReference>
<evidence type="ECO:0000256" key="2">
    <source>
        <dbReference type="ARBA" id="ARBA00022801"/>
    </source>
</evidence>
<evidence type="ECO:0000313" key="4">
    <source>
        <dbReference type="Proteomes" id="UP001285263"/>
    </source>
</evidence>
<dbReference type="Pfam" id="PF10503">
    <property type="entry name" value="Esterase_PHB"/>
    <property type="match status" value="1"/>
</dbReference>
<sequence length="387" mass="40765">MNDKLDALMHDATRLTRNGDLKRATALLQQWIAGGGVPSRERASNTAGTASGEVLEGCVFEVDEPSLSTVEALDLESGVRGPEVSSPEVTREPTRENFLSGAHTAAGLTRPYKLYVPPDARPGLALVVMLHGCTQDPDDFAAGTAMNEHARARGFFVLYPAQTRKGNSSGCWNWFKHNHQQRGRGEPALIASLTRAVMVEYGIDPSRVFVAGLSAGGAMAGILGAAYPDLYAAIGVHSGLAPGVAGNVGEAMSAMNGTPPMAMSKATRDVRNIGVPTIVFHGDQDRTVVPANGLQVMAASLSGDGAPRGAEPGVQQGLRANGRSFTRTVYQDGQGRVYGEHWLVHGAAHAWSGGSPKGSHADCSGPDASAEMLRFFFEHSALRPRQG</sequence>
<accession>A0ABU5DQK5</accession>